<evidence type="ECO:0000313" key="2">
    <source>
        <dbReference type="EMBL" id="KAG2938503.1"/>
    </source>
</evidence>
<reference evidence="2" key="1">
    <citation type="submission" date="2018-10" db="EMBL/GenBank/DDBJ databases">
        <title>Effector identification in a new, highly contiguous assembly of the strawberry crown rot pathogen Phytophthora cactorum.</title>
        <authorList>
            <person name="Armitage A.D."/>
            <person name="Nellist C.F."/>
            <person name="Bates H."/>
            <person name="Vickerstaff R.J."/>
            <person name="Harrison R.J."/>
        </authorList>
    </citation>
    <scope>NUCLEOTIDE SEQUENCE</scope>
    <source>
        <strain evidence="2">4040</strain>
    </source>
</reference>
<evidence type="ECO:0000256" key="1">
    <source>
        <dbReference type="SAM" id="MobiDB-lite"/>
    </source>
</evidence>
<dbReference type="Proteomes" id="UP000736787">
    <property type="component" value="Unassembled WGS sequence"/>
</dbReference>
<name>A0A8T1DFK0_9STRA</name>
<dbReference type="AlphaFoldDB" id="A0A8T1DFK0"/>
<organism evidence="2 3">
    <name type="scientific">Phytophthora cactorum</name>
    <dbReference type="NCBI Taxonomy" id="29920"/>
    <lineage>
        <taxon>Eukaryota</taxon>
        <taxon>Sar</taxon>
        <taxon>Stramenopiles</taxon>
        <taxon>Oomycota</taxon>
        <taxon>Peronosporomycetes</taxon>
        <taxon>Peronosporales</taxon>
        <taxon>Peronosporaceae</taxon>
        <taxon>Phytophthora</taxon>
    </lineage>
</organism>
<evidence type="ECO:0000313" key="3">
    <source>
        <dbReference type="Proteomes" id="UP000736787"/>
    </source>
</evidence>
<sequence length="62" mass="6456">MMQQHQEGILTTGTSSTNEAGAPKAASRVLDRVRLSKSGRPTSPSIRSVNRNAGGSASTSTR</sequence>
<feature type="compositionally biased region" description="Polar residues" evidence="1">
    <location>
        <begin position="1"/>
        <end position="19"/>
    </location>
</feature>
<proteinExistence type="predicted"/>
<protein>
    <submittedName>
        <fullName evidence="2">Uncharacterized protein</fullName>
    </submittedName>
</protein>
<feature type="region of interest" description="Disordered" evidence="1">
    <location>
        <begin position="1"/>
        <end position="62"/>
    </location>
</feature>
<gene>
    <name evidence="2" type="ORF">PC117_g11201</name>
</gene>
<accession>A0A8T1DFK0</accession>
<feature type="compositionally biased region" description="Polar residues" evidence="1">
    <location>
        <begin position="39"/>
        <end position="62"/>
    </location>
</feature>
<dbReference type="EMBL" id="RCMK01000285">
    <property type="protein sequence ID" value="KAG2938503.1"/>
    <property type="molecule type" value="Genomic_DNA"/>
</dbReference>
<comment type="caution">
    <text evidence="2">The sequence shown here is derived from an EMBL/GenBank/DDBJ whole genome shotgun (WGS) entry which is preliminary data.</text>
</comment>